<dbReference type="SUPFAM" id="SSF51735">
    <property type="entry name" value="NAD(P)-binding Rossmann-fold domains"/>
    <property type="match status" value="1"/>
</dbReference>
<dbReference type="GO" id="GO:0004069">
    <property type="term" value="F:L-aspartate:2-oxoglutarate aminotransferase activity"/>
    <property type="evidence" value="ECO:0007669"/>
    <property type="project" value="InterPro"/>
</dbReference>
<feature type="domain" description="NAD-specific glutamate dehydrogenase C-terminal" evidence="3">
    <location>
        <begin position="1268"/>
        <end position="1603"/>
    </location>
</feature>
<dbReference type="InterPro" id="IPR049056">
    <property type="entry name" value="NAD_Glu_DH_HM3"/>
</dbReference>
<dbReference type="PIRSF" id="PIRSF036761">
    <property type="entry name" value="GDH_Mll4104"/>
    <property type="match status" value="1"/>
</dbReference>
<dbReference type="InterPro" id="IPR007780">
    <property type="entry name" value="NAD_Glu_DH_bac"/>
</dbReference>
<dbReference type="InterPro" id="IPR049062">
    <property type="entry name" value="NAD_Glu_DH_ACT2"/>
</dbReference>
<dbReference type="InterPro" id="IPR036291">
    <property type="entry name" value="NAD(P)-bd_dom_sf"/>
</dbReference>
<reference evidence="7 8" key="1">
    <citation type="submission" date="2016-10" db="EMBL/GenBank/DDBJ databases">
        <authorList>
            <person name="de Groot N.N."/>
        </authorList>
    </citation>
    <scope>NUCLEOTIDE SEQUENCE [LARGE SCALE GENOMIC DNA]</scope>
    <source>
        <strain evidence="7 8">DSM 14789</strain>
    </source>
</reference>
<dbReference type="Gene3D" id="3.40.50.720">
    <property type="entry name" value="NAD(P)-binding Rossmann-like Domain"/>
    <property type="match status" value="1"/>
</dbReference>
<dbReference type="GO" id="GO:0004352">
    <property type="term" value="F:glutamate dehydrogenase (NAD+) activity"/>
    <property type="evidence" value="ECO:0007669"/>
    <property type="project" value="InterPro"/>
</dbReference>
<dbReference type="InterPro" id="IPR024727">
    <property type="entry name" value="NAD_Glu_DH_N_ACT1"/>
</dbReference>
<dbReference type="InterPro" id="IPR049058">
    <property type="entry name" value="NAD_Glu_DH_HM2"/>
</dbReference>
<organism evidence="7 8">
    <name type="scientific">Modicisalibacter muralis</name>
    <dbReference type="NCBI Taxonomy" id="119000"/>
    <lineage>
        <taxon>Bacteria</taxon>
        <taxon>Pseudomonadati</taxon>
        <taxon>Pseudomonadota</taxon>
        <taxon>Gammaproteobacteria</taxon>
        <taxon>Oceanospirillales</taxon>
        <taxon>Halomonadaceae</taxon>
        <taxon>Modicisalibacter</taxon>
    </lineage>
</organism>
<dbReference type="Pfam" id="PF21078">
    <property type="entry name" value="GDH_HM3"/>
    <property type="match status" value="1"/>
</dbReference>
<dbReference type="Pfam" id="PF21073">
    <property type="entry name" value="GDH_HM1"/>
    <property type="match status" value="1"/>
</dbReference>
<dbReference type="InterPro" id="IPR048381">
    <property type="entry name" value="GDH_C"/>
</dbReference>
<evidence type="ECO:0000313" key="7">
    <source>
        <dbReference type="EMBL" id="SDK82457.1"/>
    </source>
</evidence>
<evidence type="ECO:0000259" key="6">
    <source>
        <dbReference type="Pfam" id="PF21077"/>
    </source>
</evidence>
<evidence type="ECO:0000259" key="2">
    <source>
        <dbReference type="Pfam" id="PF05088"/>
    </source>
</evidence>
<dbReference type="Pfam" id="PF21074">
    <property type="entry name" value="GDH_C"/>
    <property type="match status" value="1"/>
</dbReference>
<name>A0A1G9F1Z3_9GAMM</name>
<dbReference type="PANTHER" id="PTHR43403:SF1">
    <property type="entry name" value="NAD-SPECIFIC GLUTAMATE DEHYDROGENASE"/>
    <property type="match status" value="1"/>
</dbReference>
<keyword evidence="8" id="KW-1185">Reference proteome</keyword>
<evidence type="ECO:0000313" key="8">
    <source>
        <dbReference type="Proteomes" id="UP000198654"/>
    </source>
</evidence>
<dbReference type="Pfam" id="PF21077">
    <property type="entry name" value="GDH_ACT3"/>
    <property type="match status" value="1"/>
</dbReference>
<dbReference type="RefSeq" id="WP_089724650.1">
    <property type="nucleotide sequence ID" value="NZ_FNGI01000001.1"/>
</dbReference>
<dbReference type="OrthoDB" id="9758052at2"/>
<sequence length="1612" mass="183501">MQHVAIDGKQEFLAQLREQLTKRLPQDKVKAIASFAEDFYASAPFEDLSERPLDDIYGATLTVWHFMQQHDPRQPKVAVTNPDFEKHGWQSSHTVIGVLHEDMPFLVDSVRIELNRRGITVHAIHNAVLAVKRDSEHRIERVTSVKAKNAPRSRESMIVIEIDRHSDPAVLADIETSLREVLVDVRTAVSDFEPMRDKVCAALEELKATRPKQVDASVHEEAVAFLEWLLNDNFTFLGYDEYDIIAKKGQDELRPVEGSELGVFRLGQPRYRERIRNDKGVDGDNYVLIPELLSFAKSAYHSRVHRPAYPDYISIDRYDDKGKVIGERRFLGLYASTVYNDSPRHVPVLRKKIQAVMDASGFNPKGHNGKLLMQILEVYPRDDLFQIDTDELSRTALGILNIRERRRVRLFVREDRFGRFYSCLVFVPRDVFSTDLRVRIQNLLCDELDATFGDFNTYLSESVLARIQFILRFNGETPVEYDLRKIEKKIATLSRSWRDDLHSAMIEGFGEEQANHLMSHYHDAFPGSYRDDFTARTAVYDIHHLSEVDESTPLSLSLYRLVEEDEDGIKIKLFHGDQPIPLSDVLPVMENLGLRVLTERPYGILRDDREFWIHDFTLEHHANEIVNLQEMRETFVDAFKRIWAGDAENDPFNRLVIGANLTWREVAMLRGYARYLKQVRFGLSQLYIANTLSSHAEITRELVALFELRFDPEQQQRDSEVEACVERINKQLDDVASLNDDLLLRRYIDLIQATLRTNYYQTDADGEFKDYIAFKLDPTLVPEMPKPRPKYEIFVYSPRFEGVHLRGGKVARGGLRWSDRHEDFRTEVLGLVKAQQVKNAVIVPVGAKGGFVCKRIPENADRDTRQQEGIACYRLFIRALLDVTDNLESGDIVVPPAVVRHDDDDPYLVVAADKGTATFSDIANEISLEYGHWLGDAFASGGANGYDHKKMGITARGAWESVKRHFRELGVDTQKDEFSVVGIGDMAGDVFGNGMLLSDKIRLLGAFNHLHIFVDPNPDVAKAFKERKRLFELPRSTWEDYDSSLISEGGGVFNRSAKSIAITKPMKDAFGIKESKLSPNDLIHAMLKASVDLIWNGGIGTYVKASGESHAEVGDKANDGLRIDGVELNCQVVGEGGNLGLTQRGRMEAARRGVRVNTDFIDNAGGVNCSDHEVNIKILLDDIVKRGDMTDKQRNQLLAKMTEDVAKLVLTSNYRQSLALSLSEILSREGMGPYRRFINELEAGGFLDRELEFLPDDETLLERSNADEGLTLPELSVLISYAKSTLKGDLIASDVPDDPYIQSHLERAFPKVLVERFPSEMYEHRLKREIVATQIANDLVDHMGIVFVRRLIDTTGASRADIARAYIVARDSFNLDSLWQQVEALDNKVDSQVQHRMMLDLMRLLRRATRWFLRHRTDLSTQDNVEHFAPRLAQLQESIGKRLRGDELEAWQERRDELSAANVPKSLANVIAGTSNLFAGLGIIEAAKRTDEKIQRVADIYYEIGHRLELPWMGEQVNALVVRDTWQAQARETFRDDLDRQQLSLSVNVLKMDDAPRDVEPRVDHWLERHATLLERWSDLLGEVRSGTQGSFPLFAVAIRELVDLAESNGTV</sequence>
<dbReference type="InterPro" id="IPR049064">
    <property type="entry name" value="NAD_Glu_DH_ACT3"/>
</dbReference>
<evidence type="ECO:0000256" key="1">
    <source>
        <dbReference type="ARBA" id="ARBA00023002"/>
    </source>
</evidence>
<dbReference type="SUPFAM" id="SSF53223">
    <property type="entry name" value="Aminoacid dehydrogenase-like, N-terminal domain"/>
    <property type="match status" value="1"/>
</dbReference>
<dbReference type="InterPro" id="IPR028971">
    <property type="entry name" value="NAD-GDH_cat"/>
</dbReference>
<keyword evidence="1" id="KW-0560">Oxidoreductase</keyword>
<dbReference type="Pfam" id="PF21079">
    <property type="entry name" value="GDH_HM2"/>
    <property type="match status" value="1"/>
</dbReference>
<proteinExistence type="predicted"/>
<evidence type="ECO:0000259" key="3">
    <source>
        <dbReference type="Pfam" id="PF21074"/>
    </source>
</evidence>
<gene>
    <name evidence="7" type="ORF">SAMN05661010_00201</name>
</gene>
<feature type="domain" description="NAD-glutamate dehydrogenase ACT3" evidence="6">
    <location>
        <begin position="554"/>
        <end position="630"/>
    </location>
</feature>
<dbReference type="InterPro" id="IPR049059">
    <property type="entry name" value="NAD_Glu_DH_HM1"/>
</dbReference>
<protein>
    <submittedName>
        <fullName evidence="7">Glutamate dehydrogenase (NAD)</fullName>
    </submittedName>
</protein>
<accession>A0A1G9F1Z3</accession>
<dbReference type="STRING" id="119000.SAMN05661010_00201"/>
<dbReference type="Proteomes" id="UP000198654">
    <property type="component" value="Unassembled WGS sequence"/>
</dbReference>
<feature type="domain" description="NAD-glutamate dehydrogenase catalytic" evidence="2">
    <location>
        <begin position="728"/>
        <end position="1222"/>
    </location>
</feature>
<evidence type="ECO:0000259" key="4">
    <source>
        <dbReference type="Pfam" id="PF21075"/>
    </source>
</evidence>
<dbReference type="PANTHER" id="PTHR43403">
    <property type="entry name" value="NAD-SPECIFIC GLUTAMATE DEHYDROGENASE"/>
    <property type="match status" value="1"/>
</dbReference>
<dbReference type="Pfam" id="PF21075">
    <property type="entry name" value="GDH_ACT1"/>
    <property type="match status" value="1"/>
</dbReference>
<feature type="domain" description="NAD-glutamate dehydrogenase N-terminal ACT1" evidence="4">
    <location>
        <begin position="35"/>
        <end position="178"/>
    </location>
</feature>
<dbReference type="GO" id="GO:0006538">
    <property type="term" value="P:L-glutamate catabolic process"/>
    <property type="evidence" value="ECO:0007669"/>
    <property type="project" value="InterPro"/>
</dbReference>
<dbReference type="EMBL" id="FNGI01000001">
    <property type="protein sequence ID" value="SDK82457.1"/>
    <property type="molecule type" value="Genomic_DNA"/>
</dbReference>
<dbReference type="InterPro" id="IPR046346">
    <property type="entry name" value="Aminoacid_DH-like_N_sf"/>
</dbReference>
<feature type="domain" description="NAD-glutamate dehydrogenase ACT2" evidence="5">
    <location>
        <begin position="409"/>
        <end position="497"/>
    </location>
</feature>
<dbReference type="Pfam" id="PF21076">
    <property type="entry name" value="GDH_ACT2"/>
    <property type="match status" value="1"/>
</dbReference>
<dbReference type="Pfam" id="PF05088">
    <property type="entry name" value="Bac_GDH_CD"/>
    <property type="match status" value="1"/>
</dbReference>
<evidence type="ECO:0000259" key="5">
    <source>
        <dbReference type="Pfam" id="PF21076"/>
    </source>
</evidence>